<comment type="caution">
    <text evidence="1">The sequence shown here is derived from an EMBL/GenBank/DDBJ whole genome shotgun (WGS) entry which is preliminary data.</text>
</comment>
<evidence type="ECO:0000313" key="1">
    <source>
        <dbReference type="EMBL" id="GAG32940.1"/>
    </source>
</evidence>
<organism evidence="1">
    <name type="scientific">marine sediment metagenome</name>
    <dbReference type="NCBI Taxonomy" id="412755"/>
    <lineage>
        <taxon>unclassified sequences</taxon>
        <taxon>metagenomes</taxon>
        <taxon>ecological metagenomes</taxon>
    </lineage>
</organism>
<name>X0WQK0_9ZZZZ</name>
<dbReference type="AlphaFoldDB" id="X0WQK0"/>
<gene>
    <name evidence="1" type="ORF">S01H1_63112</name>
</gene>
<sequence length="64" mass="7148">MRYVAERCEKGDVVIFGRPSGEKTLGKVVRINAATYTIESLEERGTKRAHDAGGKWRVAKSLVR</sequence>
<accession>X0WQK0</accession>
<protein>
    <recommendedName>
        <fullName evidence="2">KOW domain-containing protein</fullName>
    </recommendedName>
</protein>
<evidence type="ECO:0008006" key="2">
    <source>
        <dbReference type="Google" id="ProtNLM"/>
    </source>
</evidence>
<dbReference type="EMBL" id="BARS01041504">
    <property type="protein sequence ID" value="GAG32940.1"/>
    <property type="molecule type" value="Genomic_DNA"/>
</dbReference>
<feature type="non-terminal residue" evidence="1">
    <location>
        <position position="64"/>
    </location>
</feature>
<reference evidence="1" key="1">
    <citation type="journal article" date="2014" name="Front. Microbiol.">
        <title>High frequency of phylogenetically diverse reductive dehalogenase-homologous genes in deep subseafloor sedimentary metagenomes.</title>
        <authorList>
            <person name="Kawai M."/>
            <person name="Futagami T."/>
            <person name="Toyoda A."/>
            <person name="Takaki Y."/>
            <person name="Nishi S."/>
            <person name="Hori S."/>
            <person name="Arai W."/>
            <person name="Tsubouchi T."/>
            <person name="Morono Y."/>
            <person name="Uchiyama I."/>
            <person name="Ito T."/>
            <person name="Fujiyama A."/>
            <person name="Inagaki F."/>
            <person name="Takami H."/>
        </authorList>
    </citation>
    <scope>NUCLEOTIDE SEQUENCE</scope>
    <source>
        <strain evidence="1">Expedition CK06-06</strain>
    </source>
</reference>
<proteinExistence type="predicted"/>